<dbReference type="Gene3D" id="3.40.50.1780">
    <property type="match status" value="1"/>
</dbReference>
<keyword evidence="9" id="KW-1185">Reference proteome</keyword>
<evidence type="ECO:0000313" key="9">
    <source>
        <dbReference type="Proteomes" id="UP001165289"/>
    </source>
</evidence>
<protein>
    <submittedName>
        <fullName evidence="8">Cytosolic Fe-S cluster assembly factor narfl-like</fullName>
    </submittedName>
</protein>
<name>A0AAV7KBJ3_9METZ</name>
<keyword evidence="2" id="KW-0004">4Fe-4S</keyword>
<dbReference type="Gene3D" id="3.40.950.10">
    <property type="entry name" value="Fe-only Hydrogenase (Larger Subunit), Chain L, domain 3"/>
    <property type="match status" value="1"/>
</dbReference>
<evidence type="ECO:0000256" key="1">
    <source>
        <dbReference type="ARBA" id="ARBA00006596"/>
    </source>
</evidence>
<comment type="caution">
    <text evidence="8">The sequence shown here is derived from an EMBL/GenBank/DDBJ whole genome shotgun (WGS) entry which is preliminary data.</text>
</comment>
<proteinExistence type="inferred from homology"/>
<dbReference type="EMBL" id="JAKMXF010000111">
    <property type="protein sequence ID" value="KAI6657454.1"/>
    <property type="molecule type" value="Genomic_DNA"/>
</dbReference>
<evidence type="ECO:0000259" key="6">
    <source>
        <dbReference type="Pfam" id="PF02256"/>
    </source>
</evidence>
<evidence type="ECO:0000256" key="5">
    <source>
        <dbReference type="ARBA" id="ARBA00023014"/>
    </source>
</evidence>
<sequence>MASGFSGVLKLTDLDDFITPSQQCVKPVQPPTRLPGSTNSTKLEKAKISLNDCLACSGCVTSAESVLIGSQSFEEFLKCIESADQSSPADSKIFILTLSPQSVASMAAVSNLSIQEATLKVSGMFRSFGVSFVFDSSFARSFSLIETANEFISRFKLGETHLPLLASSCPGWICYAEKTHGNTILPFISTAKSPQQVAGSLIKSYIASMLGTSADNIYHLSLMPCYDKKLEASRQQFYSDIYRTRDVDMVLTSVEIGALLEARALKLTDYPSVGLNSFSDLKLEPVAGLIGHKGGGAGGYLEHTLVRAAKQLFNIEVNEISYTTLKNKDIGEVTVEKDGQTVLTFAYAYGFRNIQNVVQKIKRKKCPYHFVEVMACPSGCLNGGGQMRASEMEHKDHLNDVIKLYDTIPLTDPFLDLSVKRLYSEWLEGENSDKVVQYLHTSYKAIDKTISLLSIKCNNMDGKSKKLKLVSSGVKRQNLKHKERKMKRDLNKMKLISLEGKISNNQLVDIINSSDNLVNPLELYEKIKHVSNTRERSKLLFEWLIRPIGIEQFFREYWEKKAMVIKRNIPNYFSNLFSSKEFDTILNKESIEYSVNLDVTQYQDGKRHTLNPEGRAYPSVVWKFYEEGCSLRFLNPQTYSDSLWWLNATLQDYFHSFVGANMLVISL</sequence>
<dbReference type="Pfam" id="PF02256">
    <property type="entry name" value="Fe_hyd_SSU"/>
    <property type="match status" value="1"/>
</dbReference>
<comment type="similarity">
    <text evidence="1">Belongs to the NARF family.</text>
</comment>
<keyword evidence="4" id="KW-0408">Iron</keyword>
<feature type="domain" description="Iron hydrogenase small subunit" evidence="6">
    <location>
        <begin position="417"/>
        <end position="445"/>
    </location>
</feature>
<dbReference type="FunFam" id="3.30.70.20:FF:000042">
    <property type="entry name" value="Cytosolic Fe-S cluster assembly factor NAR1"/>
    <property type="match status" value="1"/>
</dbReference>
<dbReference type="SUPFAM" id="SSF53920">
    <property type="entry name" value="Fe-only hydrogenase"/>
    <property type="match status" value="1"/>
</dbReference>
<gene>
    <name evidence="8" type="ORF">LOD99_200</name>
</gene>
<dbReference type="SUPFAM" id="SSF51197">
    <property type="entry name" value="Clavaminate synthase-like"/>
    <property type="match status" value="1"/>
</dbReference>
<evidence type="ECO:0000256" key="3">
    <source>
        <dbReference type="ARBA" id="ARBA00022723"/>
    </source>
</evidence>
<dbReference type="PANTHER" id="PTHR11615">
    <property type="entry name" value="NITRATE, FORMATE, IRON DEHYDROGENASE"/>
    <property type="match status" value="1"/>
</dbReference>
<accession>A0AAV7KBJ3</accession>
<organism evidence="8 9">
    <name type="scientific">Oopsacas minuta</name>
    <dbReference type="NCBI Taxonomy" id="111878"/>
    <lineage>
        <taxon>Eukaryota</taxon>
        <taxon>Metazoa</taxon>
        <taxon>Porifera</taxon>
        <taxon>Hexactinellida</taxon>
        <taxon>Hexasterophora</taxon>
        <taxon>Lyssacinosida</taxon>
        <taxon>Leucopsacidae</taxon>
        <taxon>Oopsacas</taxon>
    </lineage>
</organism>
<dbReference type="AlphaFoldDB" id="A0AAV7KBJ3"/>
<dbReference type="Proteomes" id="UP001165289">
    <property type="component" value="Unassembled WGS sequence"/>
</dbReference>
<reference evidence="8 9" key="1">
    <citation type="journal article" date="2023" name="BMC Biol.">
        <title>The compact genome of the sponge Oopsacas minuta (Hexactinellida) is lacking key metazoan core genes.</title>
        <authorList>
            <person name="Santini S."/>
            <person name="Schenkelaars Q."/>
            <person name="Jourda C."/>
            <person name="Duchesne M."/>
            <person name="Belahbib H."/>
            <person name="Rocher C."/>
            <person name="Selva M."/>
            <person name="Riesgo A."/>
            <person name="Vervoort M."/>
            <person name="Leys S.P."/>
            <person name="Kodjabachian L."/>
            <person name="Le Bivic A."/>
            <person name="Borchiellini C."/>
            <person name="Claverie J.M."/>
            <person name="Renard E."/>
        </authorList>
    </citation>
    <scope>NUCLEOTIDE SEQUENCE [LARGE SCALE GENOMIC DNA]</scope>
    <source>
        <strain evidence="8">SPO-2</strain>
    </source>
</reference>
<dbReference type="GO" id="GO:0051539">
    <property type="term" value="F:4 iron, 4 sulfur cluster binding"/>
    <property type="evidence" value="ECO:0007669"/>
    <property type="project" value="UniProtKB-KW"/>
</dbReference>
<dbReference type="InterPro" id="IPR003149">
    <property type="entry name" value="Fe_hydrogenase_ssu"/>
</dbReference>
<evidence type="ECO:0000313" key="8">
    <source>
        <dbReference type="EMBL" id="KAI6657454.1"/>
    </source>
</evidence>
<evidence type="ECO:0000259" key="7">
    <source>
        <dbReference type="Pfam" id="PF02906"/>
    </source>
</evidence>
<dbReference type="InterPro" id="IPR009016">
    <property type="entry name" value="Fe_hydrogenase"/>
</dbReference>
<dbReference type="InterPro" id="IPR004108">
    <property type="entry name" value="Fe_hydrogenase_lsu_C"/>
</dbReference>
<evidence type="ECO:0000256" key="4">
    <source>
        <dbReference type="ARBA" id="ARBA00023004"/>
    </source>
</evidence>
<dbReference type="GO" id="GO:0046872">
    <property type="term" value="F:metal ion binding"/>
    <property type="evidence" value="ECO:0007669"/>
    <property type="project" value="UniProtKB-KW"/>
</dbReference>
<dbReference type="Pfam" id="PF02906">
    <property type="entry name" value="Fe_hyd_lg_C"/>
    <property type="match status" value="1"/>
</dbReference>
<keyword evidence="5" id="KW-0411">Iron-sulfur</keyword>
<feature type="domain" description="Iron hydrogenase large subunit C-terminal" evidence="7">
    <location>
        <begin position="93"/>
        <end position="384"/>
    </location>
</feature>
<dbReference type="InterPro" id="IPR050340">
    <property type="entry name" value="Cytosolic_Fe-S_CAF"/>
</dbReference>
<keyword evidence="3" id="KW-0479">Metal-binding</keyword>
<evidence type="ECO:0000256" key="2">
    <source>
        <dbReference type="ARBA" id="ARBA00022485"/>
    </source>
</evidence>
<dbReference type="Gene3D" id="2.60.120.650">
    <property type="entry name" value="Cupin"/>
    <property type="match status" value="1"/>
</dbReference>